<dbReference type="AlphaFoldDB" id="A0AAV4V0G7"/>
<reference evidence="1 2" key="1">
    <citation type="submission" date="2021-06" db="EMBL/GenBank/DDBJ databases">
        <title>Caerostris extrusa draft genome.</title>
        <authorList>
            <person name="Kono N."/>
            <person name="Arakawa K."/>
        </authorList>
    </citation>
    <scope>NUCLEOTIDE SEQUENCE [LARGE SCALE GENOMIC DNA]</scope>
</reference>
<proteinExistence type="predicted"/>
<dbReference type="Proteomes" id="UP001054945">
    <property type="component" value="Unassembled WGS sequence"/>
</dbReference>
<gene>
    <name evidence="1" type="ORF">CEXT_390481</name>
</gene>
<organism evidence="1 2">
    <name type="scientific">Caerostris extrusa</name>
    <name type="common">Bark spider</name>
    <name type="synonym">Caerostris bankana</name>
    <dbReference type="NCBI Taxonomy" id="172846"/>
    <lineage>
        <taxon>Eukaryota</taxon>
        <taxon>Metazoa</taxon>
        <taxon>Ecdysozoa</taxon>
        <taxon>Arthropoda</taxon>
        <taxon>Chelicerata</taxon>
        <taxon>Arachnida</taxon>
        <taxon>Araneae</taxon>
        <taxon>Araneomorphae</taxon>
        <taxon>Entelegynae</taxon>
        <taxon>Araneoidea</taxon>
        <taxon>Araneidae</taxon>
        <taxon>Caerostris</taxon>
    </lineage>
</organism>
<sequence length="111" mass="12586">MDAVDENRNRKRVNDQEVLESLHVREFFFPKTEGTTCHSSPLLGLSKEDLTPSSFQVYFIKKSNCRSVSSTSHTPGVTNRGSPCLREEVEVVSRPKGIQWTRIETGNELMT</sequence>
<dbReference type="EMBL" id="BPLR01013749">
    <property type="protein sequence ID" value="GIY63504.1"/>
    <property type="molecule type" value="Genomic_DNA"/>
</dbReference>
<name>A0AAV4V0G7_CAEEX</name>
<evidence type="ECO:0000313" key="2">
    <source>
        <dbReference type="Proteomes" id="UP001054945"/>
    </source>
</evidence>
<comment type="caution">
    <text evidence="1">The sequence shown here is derived from an EMBL/GenBank/DDBJ whole genome shotgun (WGS) entry which is preliminary data.</text>
</comment>
<evidence type="ECO:0000313" key="1">
    <source>
        <dbReference type="EMBL" id="GIY63504.1"/>
    </source>
</evidence>
<protein>
    <submittedName>
        <fullName evidence="1">Uncharacterized protein</fullName>
    </submittedName>
</protein>
<accession>A0AAV4V0G7</accession>
<keyword evidence="2" id="KW-1185">Reference proteome</keyword>